<dbReference type="Proteomes" id="UP000729357">
    <property type="component" value="Unassembled WGS sequence"/>
</dbReference>
<comment type="caution">
    <text evidence="2">The sequence shown here is derived from an EMBL/GenBank/DDBJ whole genome shotgun (WGS) entry which is preliminary data.</text>
</comment>
<organism evidence="2 3">
    <name type="scientific">Aureobasidium melanogenum</name>
    <name type="common">Aureobasidium pullulans var. melanogenum</name>
    <dbReference type="NCBI Taxonomy" id="46634"/>
    <lineage>
        <taxon>Eukaryota</taxon>
        <taxon>Fungi</taxon>
        <taxon>Dikarya</taxon>
        <taxon>Ascomycota</taxon>
        <taxon>Pezizomycotina</taxon>
        <taxon>Dothideomycetes</taxon>
        <taxon>Dothideomycetidae</taxon>
        <taxon>Dothideales</taxon>
        <taxon>Saccotheciaceae</taxon>
        <taxon>Aureobasidium</taxon>
    </lineage>
</organism>
<feature type="non-terminal residue" evidence="2">
    <location>
        <position position="228"/>
    </location>
</feature>
<accession>A0A9P8G3S2</accession>
<dbReference type="EMBL" id="JAHFXS010000067">
    <property type="protein sequence ID" value="KAG9989733.1"/>
    <property type="molecule type" value="Genomic_DNA"/>
</dbReference>
<name>A0A9P8G3S2_AURME</name>
<proteinExistence type="predicted"/>
<gene>
    <name evidence="2" type="ORF">KCU98_g1675</name>
</gene>
<reference evidence="2" key="1">
    <citation type="journal article" date="2021" name="J Fungi (Basel)">
        <title>Virulence traits and population genomics of the black yeast Aureobasidium melanogenum.</title>
        <authorList>
            <person name="Cernosa A."/>
            <person name="Sun X."/>
            <person name="Gostincar C."/>
            <person name="Fang C."/>
            <person name="Gunde-Cimerman N."/>
            <person name="Song Z."/>
        </authorList>
    </citation>
    <scope>NUCLEOTIDE SEQUENCE</scope>
    <source>
        <strain evidence="2">EXF-9298</strain>
    </source>
</reference>
<protein>
    <submittedName>
        <fullName evidence="2">Uncharacterized protein</fullName>
    </submittedName>
</protein>
<feature type="compositionally biased region" description="Basic residues" evidence="1">
    <location>
        <begin position="16"/>
        <end position="26"/>
    </location>
</feature>
<evidence type="ECO:0000313" key="3">
    <source>
        <dbReference type="Proteomes" id="UP000729357"/>
    </source>
</evidence>
<feature type="region of interest" description="Disordered" evidence="1">
    <location>
        <begin position="1"/>
        <end position="68"/>
    </location>
</feature>
<evidence type="ECO:0000313" key="2">
    <source>
        <dbReference type="EMBL" id="KAG9989733.1"/>
    </source>
</evidence>
<evidence type="ECO:0000256" key="1">
    <source>
        <dbReference type="SAM" id="MobiDB-lite"/>
    </source>
</evidence>
<sequence length="228" mass="26078">MAGEADLAAEGQKLRDKMRKATKRTRAASSQGPPNPKRHQPSPASTTASPIIAPAKPSSHPNDQSAKFKEKQMDDLMQTGSLYESSVTIKQHITECEEDIKVGQGAHAYSLEHRIAQVMEGTEGMEDFWRPLRVRLINKRRLELLDNTPQLLYNPWFEKDDKLKEWLTDCVGIDLEVLTNHVELGYLRGLRELREEHGFRQAVRCYITHRVVELAKDTFVEKFRGQMP</sequence>
<dbReference type="AlphaFoldDB" id="A0A9P8G3S2"/>
<reference evidence="2" key="2">
    <citation type="submission" date="2021-08" db="EMBL/GenBank/DDBJ databases">
        <authorList>
            <person name="Gostincar C."/>
            <person name="Sun X."/>
            <person name="Song Z."/>
            <person name="Gunde-Cimerman N."/>
        </authorList>
    </citation>
    <scope>NUCLEOTIDE SEQUENCE</scope>
    <source>
        <strain evidence="2">EXF-9298</strain>
    </source>
</reference>
<keyword evidence="3" id="KW-1185">Reference proteome</keyword>